<evidence type="ECO:0000313" key="3">
    <source>
        <dbReference type="Proteomes" id="UP000218267"/>
    </source>
</evidence>
<dbReference type="AlphaFoldDB" id="A0A1Y1CJX0"/>
<keyword evidence="1" id="KW-1133">Transmembrane helix</keyword>
<dbReference type="Proteomes" id="UP000218267">
    <property type="component" value="Chromosome"/>
</dbReference>
<dbReference type="KEGG" id="mbas:ALGA_2303"/>
<reference evidence="2 3" key="1">
    <citation type="journal article" date="2018" name="Mar. Genomics">
        <title>Complete genome sequence of Marinifilaceae bacterium strain SPP2, isolated from the Antarctic marine sediment.</title>
        <authorList>
            <person name="Watanabe M."/>
            <person name="Kojima H."/>
            <person name="Fukui M."/>
        </authorList>
    </citation>
    <scope>NUCLEOTIDE SEQUENCE [LARGE SCALE GENOMIC DNA]</scope>
    <source>
        <strain evidence="2 3">SPP2</strain>
    </source>
</reference>
<protein>
    <submittedName>
        <fullName evidence="2">Uncharacterized protein</fullName>
    </submittedName>
</protein>
<accession>A0A1Y1CJX0</accession>
<dbReference type="EMBL" id="AP018042">
    <property type="protein sequence ID" value="BAX80635.1"/>
    <property type="molecule type" value="Genomic_DNA"/>
</dbReference>
<gene>
    <name evidence="2" type="ORF">ALGA_2303</name>
</gene>
<keyword evidence="3" id="KW-1185">Reference proteome</keyword>
<proteinExistence type="predicted"/>
<evidence type="ECO:0000313" key="2">
    <source>
        <dbReference type="EMBL" id="BAX80635.1"/>
    </source>
</evidence>
<dbReference type="OrthoDB" id="965642at2"/>
<dbReference type="RefSeq" id="WP_096429477.1">
    <property type="nucleotide sequence ID" value="NZ_AP018042.1"/>
</dbReference>
<evidence type="ECO:0000256" key="1">
    <source>
        <dbReference type="SAM" id="Phobius"/>
    </source>
</evidence>
<name>A0A1Y1CJX0_9BACT</name>
<organism evidence="2 3">
    <name type="scientific">Labilibaculum antarcticum</name>
    <dbReference type="NCBI Taxonomy" id="1717717"/>
    <lineage>
        <taxon>Bacteria</taxon>
        <taxon>Pseudomonadati</taxon>
        <taxon>Bacteroidota</taxon>
        <taxon>Bacteroidia</taxon>
        <taxon>Marinilabiliales</taxon>
        <taxon>Marinifilaceae</taxon>
        <taxon>Labilibaculum</taxon>
    </lineage>
</organism>
<feature type="transmembrane region" description="Helical" evidence="1">
    <location>
        <begin position="77"/>
        <end position="96"/>
    </location>
</feature>
<keyword evidence="1" id="KW-0812">Transmembrane</keyword>
<reference evidence="3" key="2">
    <citation type="journal article" date="2020" name="Antonie Van Leeuwenhoek">
        <title>Labilibaculum antarcticum sp. nov., a novel facultative anaerobic, psychrotorelant bacterium isolated from marine sediment of Antarctica.</title>
        <authorList>
            <person name="Watanabe M."/>
            <person name="Kojima H."/>
            <person name="Fukui M."/>
        </authorList>
    </citation>
    <scope>NUCLEOTIDE SEQUENCE [LARGE SCALE GENOMIC DNA]</scope>
    <source>
        <strain evidence="3">SPP2</strain>
    </source>
</reference>
<keyword evidence="1" id="KW-0472">Membrane</keyword>
<sequence length="214" mass="25022">MYFLKCNECGHLNEVKTEYLTFCSGCKKKLDNSFTNWKINNQEGSFEDYKRLICISEQDVEQLNKTEKKKNTKGIKYWIGFAVFFTIFYVIGQFGGDKIMNLFREPAFDKAMMEIASELNESCPIMVDQETRLDNAIAMQDNKFQYNYTLVNVVKDSINIEELKNNLSPTIVNFVKTNPDMKNIRDHETIVNYSYKDMTGVFLFTISVKPIEYK</sequence>